<dbReference type="Gene3D" id="2.60.120.10">
    <property type="entry name" value="Jelly Rolls"/>
    <property type="match status" value="1"/>
</dbReference>
<organism evidence="4">
    <name type="scientific">bioreactor metagenome</name>
    <dbReference type="NCBI Taxonomy" id="1076179"/>
    <lineage>
        <taxon>unclassified sequences</taxon>
        <taxon>metagenomes</taxon>
        <taxon>ecological metagenomes</taxon>
    </lineage>
</organism>
<dbReference type="PANTHER" id="PTHR42742">
    <property type="entry name" value="TRANSCRIPTIONAL REPRESSOR MPRA"/>
    <property type="match status" value="1"/>
</dbReference>
<dbReference type="GO" id="GO:0008270">
    <property type="term" value="F:zinc ion binding"/>
    <property type="evidence" value="ECO:0007669"/>
    <property type="project" value="InterPro"/>
</dbReference>
<dbReference type="CDD" id="cd07010">
    <property type="entry name" value="cupin_PMI_type_I_N_bac"/>
    <property type="match status" value="1"/>
</dbReference>
<dbReference type="InterPro" id="IPR046457">
    <property type="entry name" value="PMI_typeI_cat"/>
</dbReference>
<dbReference type="EMBL" id="VSSQ01013254">
    <property type="protein sequence ID" value="MPM51083.1"/>
    <property type="molecule type" value="Genomic_DNA"/>
</dbReference>
<feature type="domain" description="Phosphomannose isomerase type I catalytic" evidence="3">
    <location>
        <begin position="31"/>
        <end position="71"/>
    </location>
</feature>
<keyword evidence="2" id="KW-0862">Zinc</keyword>
<protein>
    <submittedName>
        <fullName evidence="4">Mannose-6-phosphate isomerase ManA</fullName>
        <ecNumber evidence="4">5.3.1.8</ecNumber>
    </submittedName>
</protein>
<dbReference type="GO" id="GO:0005975">
    <property type="term" value="P:carbohydrate metabolic process"/>
    <property type="evidence" value="ECO:0007669"/>
    <property type="project" value="InterPro"/>
</dbReference>
<reference evidence="4" key="1">
    <citation type="submission" date="2019-08" db="EMBL/GenBank/DDBJ databases">
        <authorList>
            <person name="Kucharzyk K."/>
            <person name="Murdoch R.W."/>
            <person name="Higgins S."/>
            <person name="Loffler F."/>
        </authorList>
    </citation>
    <scope>NUCLEOTIDE SEQUENCE</scope>
</reference>
<evidence type="ECO:0000256" key="2">
    <source>
        <dbReference type="ARBA" id="ARBA00022833"/>
    </source>
</evidence>
<dbReference type="InterPro" id="IPR014710">
    <property type="entry name" value="RmlC-like_jellyroll"/>
</dbReference>
<dbReference type="PANTHER" id="PTHR42742:SF3">
    <property type="entry name" value="FRUCTOKINASE"/>
    <property type="match status" value="1"/>
</dbReference>
<dbReference type="GO" id="GO:0004476">
    <property type="term" value="F:mannose-6-phosphate isomerase activity"/>
    <property type="evidence" value="ECO:0007669"/>
    <property type="project" value="UniProtKB-EC"/>
</dbReference>
<gene>
    <name evidence="4" type="primary">manA_11</name>
    <name evidence="4" type="ORF">SDC9_97829</name>
</gene>
<keyword evidence="4" id="KW-0413">Isomerase</keyword>
<sequence length="293" mass="33035">MTPYKTEPVLIEKIWGGNRLIKYNKDFSGKIGESIEYNGEKDGIPLIIKLIDASDDLSIQVHPDKRAATALGDGFTGKDELWVILDCEEDSEIFYGFNGYYEKNAIKDAAINGSIVDMLNRIKVKKGDCIFIPSGTVHALGKGVLAYELQEASDLTYRLYDWDRTENGEKRELHIEKALYSIKKCITDGRILNVYADSYMDCRLVCLGEYEYFGAIFAALKNEESIMQRCDETKIISVIFGEGFLCYKNIKTVIEKGDTVVVPEDPSGFVSIISSGGLRYIESRHIRRLCPEV</sequence>
<keyword evidence="1" id="KW-0479">Metal-binding</keyword>
<dbReference type="InterPro" id="IPR014628">
    <property type="entry name" value="Man6P_isomerase_Firm_short"/>
</dbReference>
<evidence type="ECO:0000259" key="3">
    <source>
        <dbReference type="Pfam" id="PF20511"/>
    </source>
</evidence>
<dbReference type="InterPro" id="IPR011051">
    <property type="entry name" value="RmlC_Cupin_sf"/>
</dbReference>
<comment type="caution">
    <text evidence="4">The sequence shown here is derived from an EMBL/GenBank/DDBJ whole genome shotgun (WGS) entry which is preliminary data.</text>
</comment>
<dbReference type="SUPFAM" id="SSF51182">
    <property type="entry name" value="RmlC-like cupins"/>
    <property type="match status" value="1"/>
</dbReference>
<dbReference type="PIRSF" id="PIRSF036894">
    <property type="entry name" value="PMI_Firm_short"/>
    <property type="match status" value="1"/>
</dbReference>
<dbReference type="Pfam" id="PF20511">
    <property type="entry name" value="PMI_typeI_cat"/>
    <property type="match status" value="1"/>
</dbReference>
<proteinExistence type="predicted"/>
<dbReference type="InterPro" id="IPR051804">
    <property type="entry name" value="Carb_Metab_Reg_Kinase/Isom"/>
</dbReference>
<evidence type="ECO:0000313" key="4">
    <source>
        <dbReference type="EMBL" id="MPM51083.1"/>
    </source>
</evidence>
<dbReference type="EC" id="5.3.1.8" evidence="4"/>
<accession>A0A645AJP5</accession>
<evidence type="ECO:0000256" key="1">
    <source>
        <dbReference type="ARBA" id="ARBA00022723"/>
    </source>
</evidence>
<name>A0A645AJP5_9ZZZZ</name>
<dbReference type="AlphaFoldDB" id="A0A645AJP5"/>